<name>A0A1V9EVD4_9BACT</name>
<dbReference type="OrthoDB" id="1297652at2"/>
<dbReference type="Pfam" id="PF11306">
    <property type="entry name" value="DUF3108"/>
    <property type="match status" value="1"/>
</dbReference>
<reference evidence="2" key="1">
    <citation type="submission" date="2016-04" db="EMBL/GenBank/DDBJ databases">
        <authorList>
            <person name="Chen L."/>
            <person name="Zhuang W."/>
            <person name="Wang G."/>
        </authorList>
    </citation>
    <scope>NUCLEOTIDE SEQUENCE [LARGE SCALE GENOMIC DNA]</scope>
    <source>
        <strain evidence="2">208</strain>
    </source>
</reference>
<comment type="caution">
    <text evidence="1">The sequence shown here is derived from an EMBL/GenBank/DDBJ whole genome shotgun (WGS) entry which is preliminary data.</text>
</comment>
<dbReference type="InterPro" id="IPR021457">
    <property type="entry name" value="DUF3108"/>
</dbReference>
<dbReference type="SUPFAM" id="SSF117074">
    <property type="entry name" value="Hypothetical protein PA1324"/>
    <property type="match status" value="1"/>
</dbReference>
<dbReference type="RefSeq" id="WP_081170049.1">
    <property type="nucleotide sequence ID" value="NZ_LWBP01000222.1"/>
</dbReference>
<gene>
    <name evidence="1" type="ORF">A4R26_30160</name>
</gene>
<proteinExistence type="predicted"/>
<dbReference type="STRING" id="550983.A4R26_30160"/>
<accession>A0A1V9EVD4</accession>
<evidence type="ECO:0000313" key="2">
    <source>
        <dbReference type="Proteomes" id="UP000192276"/>
    </source>
</evidence>
<dbReference type="AlphaFoldDB" id="A0A1V9EVD4"/>
<evidence type="ECO:0000313" key="1">
    <source>
        <dbReference type="EMBL" id="OQP49982.1"/>
    </source>
</evidence>
<protein>
    <submittedName>
        <fullName evidence="1">Uncharacterized protein</fullName>
    </submittedName>
</protein>
<sequence length="419" mass="47343">MACLCGRAQTVLTPGDNALDKKLIKSGTYEMACYAESNGKQFEVSTFTIKINATDKNLGVYTLLHMTGSKDVSIDTSISDASTFRPVYRSSNSRNRQMVVNYGKEVTGYYYDKQTKKRHTIKDQGNAFFDSYTYPYLLGLLPLTTGYRGDLAVYDFKPGNATNTKNARIEEVKSNLYKSDLTGDHKVWQVKVCEEATKDSYVYYIDKDSRRIWKIDILTQGQRLQLIDKETDYNPFTTKFDKAYTLKMVTAGNSVILGQAFARDNQNEGLLKGMAVLNINKKQYARTGTTVILIPYTPFFKEWMKLNDASRKKGRSIPLPKEAAECIKTTTVYDEDGHFEFTNLMAGEFLLYTEFGYTHTSSRTEVVGYTDTYINGIFQGSTARTTSYNVASNASASIKKTVTIKNNGDKEEVKLKKTR</sequence>
<organism evidence="1 2">
    <name type="scientific">Niastella populi</name>
    <dbReference type="NCBI Taxonomy" id="550983"/>
    <lineage>
        <taxon>Bacteria</taxon>
        <taxon>Pseudomonadati</taxon>
        <taxon>Bacteroidota</taxon>
        <taxon>Chitinophagia</taxon>
        <taxon>Chitinophagales</taxon>
        <taxon>Chitinophagaceae</taxon>
        <taxon>Niastella</taxon>
    </lineage>
</organism>
<dbReference type="Proteomes" id="UP000192276">
    <property type="component" value="Unassembled WGS sequence"/>
</dbReference>
<dbReference type="EMBL" id="LWBP01000222">
    <property type="protein sequence ID" value="OQP49982.1"/>
    <property type="molecule type" value="Genomic_DNA"/>
</dbReference>
<keyword evidence="2" id="KW-1185">Reference proteome</keyword>